<feature type="domain" description="YgjP-like metallopeptidase" evidence="1">
    <location>
        <begin position="43"/>
        <end position="245"/>
    </location>
</feature>
<sequence>MQKPASKENGGNGCCSSNSVNLQGRTVHYTVRRSRRAKHLCLKVHCDSAELEVVVPGSYDLGLLEVVLQRKQDWVLDQINRYQQLKKLDLPGQDGGKRVYYRGCACEVVMKVEQGNNRSVFLSGGKLVVTVPAGSENEAGAVLEQWLRSAARQIITQRVEIISKALKLSYNRIFIRNQKTRWGSCSQKRNLNFNWRLVMAPPDVLDYIIIHELMHLIELNHSKKFWRLVADVCPDYQIQRAWLRKNGSRLTLTL</sequence>
<dbReference type="Pfam" id="PF01863">
    <property type="entry name" value="YgjP-like"/>
    <property type="match status" value="1"/>
</dbReference>
<dbReference type="CDD" id="cd07344">
    <property type="entry name" value="M48_yhfN_like"/>
    <property type="match status" value="1"/>
</dbReference>
<dbReference type="AlphaFoldDB" id="A0A485M5R0"/>
<dbReference type="PANTHER" id="PTHR30399:SF1">
    <property type="entry name" value="UTP PYROPHOSPHATASE"/>
    <property type="match status" value="1"/>
</dbReference>
<dbReference type="InterPro" id="IPR002725">
    <property type="entry name" value="YgjP-like_metallopeptidase"/>
</dbReference>
<organism evidence="2">
    <name type="scientific">anaerobic digester metagenome</name>
    <dbReference type="NCBI Taxonomy" id="1263854"/>
    <lineage>
        <taxon>unclassified sequences</taxon>
        <taxon>metagenomes</taxon>
        <taxon>ecological metagenomes</taxon>
    </lineage>
</organism>
<dbReference type="EMBL" id="CAADRN010000323">
    <property type="protein sequence ID" value="VFU18076.1"/>
    <property type="molecule type" value="Genomic_DNA"/>
</dbReference>
<dbReference type="Gene3D" id="3.30.2010.10">
    <property type="entry name" value="Metalloproteases ('zincins'), catalytic domain"/>
    <property type="match status" value="1"/>
</dbReference>
<protein>
    <recommendedName>
        <fullName evidence="1">YgjP-like metallopeptidase domain-containing protein</fullName>
    </recommendedName>
</protein>
<evidence type="ECO:0000313" key="2">
    <source>
        <dbReference type="EMBL" id="VFU18076.1"/>
    </source>
</evidence>
<evidence type="ECO:0000259" key="1">
    <source>
        <dbReference type="Pfam" id="PF01863"/>
    </source>
</evidence>
<name>A0A485M5R0_9ZZZZ</name>
<dbReference type="InterPro" id="IPR053136">
    <property type="entry name" value="UTP_pyrophosphatase-like"/>
</dbReference>
<proteinExistence type="predicted"/>
<dbReference type="PANTHER" id="PTHR30399">
    <property type="entry name" value="UNCHARACTERIZED PROTEIN YGJP"/>
    <property type="match status" value="1"/>
</dbReference>
<accession>A0A485M5R0</accession>
<reference evidence="2" key="1">
    <citation type="submission" date="2019-03" db="EMBL/GenBank/DDBJ databases">
        <authorList>
            <person name="Hao L."/>
        </authorList>
    </citation>
    <scope>NUCLEOTIDE SEQUENCE</scope>
</reference>
<gene>
    <name evidence="2" type="ORF">SCFA_390006</name>
</gene>